<sequence>MSALHCTALQSTPRSPIGSFEDLEAYLDPAGELRSVDGLQPFPALERAIQDFTTHFGYDFFAILLPAIMEWAATVPPSYPLEGLSFTREPEVSPCGRYVSTTCEYSSEVARLILANMFLLNTPKTVEFAGRLTLTRLHQAFSHREKGGVGPARILSLLAYFHIQHQGLDSPSRVVTIDRREWVAELDSNDDWRTSEASLVPVKLSVSSMESSSARRFVNFANEKLHIHRIIPSATQEEVLFTCAPEAYLAIGLCTPMEPNQVILIRNVQRCISYTGYSNTFRFADILTPLPPPFDILSMDATTSDHFTEEMVHRDILKASLAFVEPMSSPVSTGHWGCGVFGGNKTHKFIQQWIAASLSQGVTRLDYSVFGDAPLVDSWTQVMQAIREREWTVADVSRNLLLGYAKLNQPRRKTYEQFVAEVLKLVPASDGYCSIQ</sequence>
<dbReference type="VEuPathDB" id="FungiDB:AeMF1_000136"/>
<proteinExistence type="predicted"/>
<accession>A0A6G0WJ19</accession>
<organism evidence="3 4">
    <name type="scientific">Aphanomyces euteiches</name>
    <dbReference type="NCBI Taxonomy" id="100861"/>
    <lineage>
        <taxon>Eukaryota</taxon>
        <taxon>Sar</taxon>
        <taxon>Stramenopiles</taxon>
        <taxon>Oomycota</taxon>
        <taxon>Saprolegniomycetes</taxon>
        <taxon>Saprolegniales</taxon>
        <taxon>Verrucalvaceae</taxon>
        <taxon>Aphanomyces</taxon>
    </lineage>
</organism>
<keyword evidence="4" id="KW-1185">Reference proteome</keyword>
<evidence type="ECO:0000313" key="3">
    <source>
        <dbReference type="EMBL" id="KAF0727223.1"/>
    </source>
</evidence>
<dbReference type="GO" id="GO:0004649">
    <property type="term" value="F:poly(ADP-ribose) glycohydrolase activity"/>
    <property type="evidence" value="ECO:0007669"/>
    <property type="project" value="InterPro"/>
</dbReference>
<protein>
    <recommendedName>
        <fullName evidence="2">PARG catalytic Macro domain-containing protein</fullName>
    </recommendedName>
</protein>
<dbReference type="PANTHER" id="PTHR12837:SF0">
    <property type="entry name" value="POLY(ADP-RIBOSE) GLYCOHYDROLASE"/>
    <property type="match status" value="1"/>
</dbReference>
<evidence type="ECO:0000313" key="4">
    <source>
        <dbReference type="Proteomes" id="UP000481153"/>
    </source>
</evidence>
<feature type="binding site" evidence="1">
    <location>
        <position position="236"/>
    </location>
    <ligand>
        <name>substrate</name>
    </ligand>
</feature>
<dbReference type="GO" id="GO:0009225">
    <property type="term" value="P:nucleotide-sugar metabolic process"/>
    <property type="evidence" value="ECO:0007669"/>
    <property type="project" value="TreeGrafter"/>
</dbReference>
<dbReference type="PANTHER" id="PTHR12837">
    <property type="entry name" value="POLY ADP-RIBOSE GLYCOHYDROLASE"/>
    <property type="match status" value="1"/>
</dbReference>
<dbReference type="AlphaFoldDB" id="A0A6G0WJ19"/>
<feature type="binding site" evidence="1">
    <location>
        <position position="222"/>
    </location>
    <ligand>
        <name>substrate</name>
    </ligand>
</feature>
<comment type="caution">
    <text evidence="3">The sequence shown here is derived from an EMBL/GenBank/DDBJ whole genome shotgun (WGS) entry which is preliminary data.</text>
</comment>
<name>A0A6G0WJ19_9STRA</name>
<evidence type="ECO:0000259" key="2">
    <source>
        <dbReference type="Pfam" id="PF05028"/>
    </source>
</evidence>
<evidence type="ECO:0000256" key="1">
    <source>
        <dbReference type="PIRSR" id="PIRSR607724-2"/>
    </source>
</evidence>
<reference evidence="3 4" key="1">
    <citation type="submission" date="2019-07" db="EMBL/GenBank/DDBJ databases">
        <title>Genomics analysis of Aphanomyces spp. identifies a new class of oomycete effector associated with host adaptation.</title>
        <authorList>
            <person name="Gaulin E."/>
        </authorList>
    </citation>
    <scope>NUCLEOTIDE SEQUENCE [LARGE SCALE GENOMIC DNA]</scope>
    <source>
        <strain evidence="3 4">ATCC 201684</strain>
    </source>
</reference>
<gene>
    <name evidence="3" type="ORF">Ae201684_014751</name>
</gene>
<dbReference type="InterPro" id="IPR007724">
    <property type="entry name" value="Poly_GlycHdrlase"/>
</dbReference>
<dbReference type="InterPro" id="IPR046372">
    <property type="entry name" value="PARG_cat_C"/>
</dbReference>
<feature type="binding site" evidence="1">
    <location>
        <position position="277"/>
    </location>
    <ligand>
        <name>substrate</name>
    </ligand>
</feature>
<dbReference type="GO" id="GO:1990966">
    <property type="term" value="P:ATP generation from poly-ADP-D-ribose"/>
    <property type="evidence" value="ECO:0007669"/>
    <property type="project" value="TreeGrafter"/>
</dbReference>
<dbReference type="GO" id="GO:0005975">
    <property type="term" value="P:carbohydrate metabolic process"/>
    <property type="evidence" value="ECO:0007669"/>
    <property type="project" value="InterPro"/>
</dbReference>
<feature type="domain" description="PARG catalytic Macro" evidence="2">
    <location>
        <begin position="190"/>
        <end position="373"/>
    </location>
</feature>
<dbReference type="Proteomes" id="UP000481153">
    <property type="component" value="Unassembled WGS sequence"/>
</dbReference>
<dbReference type="EMBL" id="VJMJ01000200">
    <property type="protein sequence ID" value="KAF0727223.1"/>
    <property type="molecule type" value="Genomic_DNA"/>
</dbReference>
<dbReference type="GO" id="GO:0005737">
    <property type="term" value="C:cytoplasm"/>
    <property type="evidence" value="ECO:0007669"/>
    <property type="project" value="TreeGrafter"/>
</dbReference>
<dbReference type="GO" id="GO:0006282">
    <property type="term" value="P:regulation of DNA repair"/>
    <property type="evidence" value="ECO:0007669"/>
    <property type="project" value="InterPro"/>
</dbReference>
<dbReference type="GO" id="GO:0005634">
    <property type="term" value="C:nucleus"/>
    <property type="evidence" value="ECO:0007669"/>
    <property type="project" value="TreeGrafter"/>
</dbReference>
<dbReference type="Pfam" id="PF05028">
    <property type="entry name" value="PARG_cat_C"/>
    <property type="match status" value="1"/>
</dbReference>